<dbReference type="Pfam" id="PF00577">
    <property type="entry name" value="Usher"/>
    <property type="match status" value="1"/>
</dbReference>
<evidence type="ECO:0000313" key="2">
    <source>
        <dbReference type="Proteomes" id="UP001222770"/>
    </source>
</evidence>
<dbReference type="RefSeq" id="WP_277275945.1">
    <property type="nucleotide sequence ID" value="NZ_JAROCY010000004.1"/>
</dbReference>
<keyword evidence="2" id="KW-1185">Reference proteome</keyword>
<evidence type="ECO:0000313" key="1">
    <source>
        <dbReference type="EMBL" id="MDF8332744.1"/>
    </source>
</evidence>
<proteinExistence type="predicted"/>
<reference evidence="1 2" key="1">
    <citation type="submission" date="2023-03" db="EMBL/GenBank/DDBJ databases">
        <title>Novosphingobium cyanobacteriorum sp. nov., isolated from a eutrophic reservoir during the Microcystis bloom period.</title>
        <authorList>
            <person name="Kang M."/>
            <person name="Le V."/>
            <person name="Ko S.-R."/>
            <person name="Lee S.-A."/>
            <person name="Ahn C.-Y."/>
        </authorList>
    </citation>
    <scope>NUCLEOTIDE SEQUENCE [LARGE SCALE GENOMIC DNA]</scope>
    <source>
        <strain evidence="1 2">HBC54</strain>
    </source>
</reference>
<dbReference type="PANTHER" id="PTHR30451:SF5">
    <property type="entry name" value="SLR0019 PROTEIN"/>
    <property type="match status" value="1"/>
</dbReference>
<name>A0ABT6CFN9_9SPHN</name>
<dbReference type="Proteomes" id="UP001222770">
    <property type="component" value="Unassembled WGS sequence"/>
</dbReference>
<organism evidence="1 2">
    <name type="scientific">Novosphingobium cyanobacteriorum</name>
    <dbReference type="NCBI Taxonomy" id="3024215"/>
    <lineage>
        <taxon>Bacteria</taxon>
        <taxon>Pseudomonadati</taxon>
        <taxon>Pseudomonadota</taxon>
        <taxon>Alphaproteobacteria</taxon>
        <taxon>Sphingomonadales</taxon>
        <taxon>Sphingomonadaceae</taxon>
        <taxon>Novosphingobium</taxon>
    </lineage>
</organism>
<gene>
    <name evidence="1" type="ORF">POM99_06005</name>
</gene>
<protein>
    <submittedName>
        <fullName evidence="1">Fimbria/pilus outer membrane usher protein</fullName>
    </submittedName>
</protein>
<comment type="caution">
    <text evidence="1">The sequence shown here is derived from an EMBL/GenBank/DDBJ whole genome shotgun (WGS) entry which is preliminary data.</text>
</comment>
<dbReference type="Gene3D" id="2.60.40.2610">
    <property type="entry name" value="Outer membrane usher protein FimD, plug domain"/>
    <property type="match status" value="1"/>
</dbReference>
<sequence>MSSPAMADAVPEAPRPVGLILNGMAMSEPGLLVVQGGNLFTRVEDLRQLGIEAFTAPVLPIEGQDYVELGHIAGLSAELDDERTNLKISASPEVFPHLAFGQGNARATLSPILPAQFLGYDLVLSSQGGGVGLSGLVDLGMSGQWGVLGTTMLLAGRGGHAVRLDTSFRREFPQRRLRIGLGDAVSRPGPGGQPIRFGGIQFGTDFSLDPDSINFPLPVLLASAALPSTVELLSEAQRQSYEVGPGSFDIALQPRMTGAGQVTMNIRDVTGQTRTIVRDFYTSTDLLRPGLTDFTVEAGALRRNYGVAGADYGAFFAAAAIRRPLSSWFTAQARAETAGGTSVIGIGGSFVVGALAEVNSSGALSFADGHRGHDLRVQARRTTSAYSLSASFETASKDFQSPGQAPSQTGERREMTLAASLPLGRWGGLNLAQALLDSGRNTPSARRFSITSASYNTSLWGGALGGGVQRSIRRGGGQARTDWSVFASYTLAIGPQTRVAQFAESGRAAATFDRSLPDGPGWGLRALVGQDRGRPWLEGAYMVRTAAGDFGIDAARRGSFSGIRATASGALVRVAGTVLATPRLDYAFALIDVDSDDTVTVTLENRPLPRKAGAGRKVIATGLQPYAANHIGIDGSNVSIDSALASTDAVATPGWRQAAAVHFGDSSRHPASFRIMDGTGHPIPVGAIARWSGGTGVVGYDGEVWMEDHTPGEAMIISMGHRQCRSIVPSGGAGGAESPGRTMACEPYIEAEDVL</sequence>
<dbReference type="InterPro" id="IPR042186">
    <property type="entry name" value="FimD_plug_dom"/>
</dbReference>
<dbReference type="PANTHER" id="PTHR30451">
    <property type="entry name" value="OUTER MEMBRANE USHER PROTEIN"/>
    <property type="match status" value="1"/>
</dbReference>
<accession>A0ABT6CFN9</accession>
<dbReference type="EMBL" id="JAROCY010000004">
    <property type="protein sequence ID" value="MDF8332744.1"/>
    <property type="molecule type" value="Genomic_DNA"/>
</dbReference>
<dbReference type="Gene3D" id="2.60.40.3110">
    <property type="match status" value="1"/>
</dbReference>
<dbReference type="InterPro" id="IPR000015">
    <property type="entry name" value="Fimb_usher"/>
</dbReference>